<gene>
    <name evidence="2" type="ordered locus">Mmar10_2955</name>
</gene>
<sequence precursor="true">MKRTTSAILFAALSGTLAGPPASAQTTDFPDYDPYAADDVSAVSWRGDIGLVLLAGDTPDGGLDLLADIELGVDFETFTETGRRWGVVLTGHAERDLYGDQSGGRVGTCPPRIGDCATIGLAGTTAAPIAPDSGLYSAGAGSEDRSRAMISDGYVYTDTGWGELRLGYGAGAARLDPVGGPSAARLVRPDGGHLQAAGPAMARTETPHSGHDPKLVFRSIALGQASSVGTVRAALSFTPEVSQCGIDYCPRLTGPAGQSGAINRDVTEISITYSVRRGEHEWSMSTSASQAGRVEGAVGFVPVSGQDVGLSWRWNDWRAGGRWRRSNNGVDSDGDLEAWSASVGLEQGAWLTAMEFAAFSDDFIHADGRTWQAATSRLVGDSGLVAFGIQSAVTHEPVIEPAGRVQQATRTLTGFVELGWRF</sequence>
<keyword evidence="1" id="KW-0732">Signal</keyword>
<evidence type="ECO:0000313" key="3">
    <source>
        <dbReference type="Proteomes" id="UP000001964"/>
    </source>
</evidence>
<evidence type="ECO:0000313" key="2">
    <source>
        <dbReference type="EMBL" id="ABI67236.1"/>
    </source>
</evidence>
<dbReference type="Proteomes" id="UP000001964">
    <property type="component" value="Chromosome"/>
</dbReference>
<dbReference type="RefSeq" id="WP_011644880.1">
    <property type="nucleotide sequence ID" value="NC_008347.1"/>
</dbReference>
<dbReference type="HOGENOM" id="CLU_650213_0_0_5"/>
<name>Q0AKF7_MARMM</name>
<dbReference type="Gene3D" id="2.40.160.10">
    <property type="entry name" value="Porin"/>
    <property type="match status" value="1"/>
</dbReference>
<dbReference type="AlphaFoldDB" id="Q0AKF7"/>
<accession>Q0AKF7</accession>
<dbReference type="EMBL" id="CP000449">
    <property type="protein sequence ID" value="ABI67236.1"/>
    <property type="molecule type" value="Genomic_DNA"/>
</dbReference>
<feature type="chain" id="PRO_5004168200" description="Porin domain-containing protein" evidence="1">
    <location>
        <begin position="25"/>
        <end position="422"/>
    </location>
</feature>
<dbReference type="KEGG" id="mmr:Mmar10_2955"/>
<dbReference type="InterPro" id="IPR023614">
    <property type="entry name" value="Porin_dom_sf"/>
</dbReference>
<reference evidence="2 3" key="1">
    <citation type="submission" date="2006-08" db="EMBL/GenBank/DDBJ databases">
        <title>Complete sequence of Maricaulis maris MCS10.</title>
        <authorList>
            <consortium name="US DOE Joint Genome Institute"/>
            <person name="Copeland A."/>
            <person name="Lucas S."/>
            <person name="Lapidus A."/>
            <person name="Barry K."/>
            <person name="Detter J.C."/>
            <person name="Glavina del Rio T."/>
            <person name="Hammon N."/>
            <person name="Israni S."/>
            <person name="Dalin E."/>
            <person name="Tice H."/>
            <person name="Pitluck S."/>
            <person name="Saunders E."/>
            <person name="Brettin T."/>
            <person name="Bruce D."/>
            <person name="Han C."/>
            <person name="Tapia R."/>
            <person name="Gilna P."/>
            <person name="Schmutz J."/>
            <person name="Larimer F."/>
            <person name="Land M."/>
            <person name="Hauser L."/>
            <person name="Kyrpides N."/>
            <person name="Mikhailova N."/>
            <person name="Viollier P."/>
            <person name="Stephens C."/>
            <person name="Richardson P."/>
        </authorList>
    </citation>
    <scope>NUCLEOTIDE SEQUENCE [LARGE SCALE GENOMIC DNA]</scope>
    <source>
        <strain evidence="2 3">MCS10</strain>
    </source>
</reference>
<proteinExistence type="predicted"/>
<dbReference type="OrthoDB" id="6758483at2"/>
<protein>
    <recommendedName>
        <fullName evidence="4">Porin domain-containing protein</fullName>
    </recommendedName>
</protein>
<evidence type="ECO:0000256" key="1">
    <source>
        <dbReference type="SAM" id="SignalP"/>
    </source>
</evidence>
<dbReference type="eggNOG" id="COG3203">
    <property type="taxonomic scope" value="Bacteria"/>
</dbReference>
<dbReference type="STRING" id="394221.Mmar10_2955"/>
<evidence type="ECO:0008006" key="4">
    <source>
        <dbReference type="Google" id="ProtNLM"/>
    </source>
</evidence>
<keyword evidence="3" id="KW-1185">Reference proteome</keyword>
<feature type="signal peptide" evidence="1">
    <location>
        <begin position="1"/>
        <end position="24"/>
    </location>
</feature>
<organism evidence="2 3">
    <name type="scientific">Maricaulis maris (strain MCS10)</name>
    <name type="common">Caulobacter maris</name>
    <dbReference type="NCBI Taxonomy" id="394221"/>
    <lineage>
        <taxon>Bacteria</taxon>
        <taxon>Pseudomonadati</taxon>
        <taxon>Pseudomonadota</taxon>
        <taxon>Alphaproteobacteria</taxon>
        <taxon>Maricaulales</taxon>
        <taxon>Maricaulaceae</taxon>
        <taxon>Maricaulis</taxon>
    </lineage>
</organism>